<accession>A0A5E4NTA2</accession>
<dbReference type="Proteomes" id="UP000325440">
    <property type="component" value="Unassembled WGS sequence"/>
</dbReference>
<protein>
    <submittedName>
        <fullName evidence="1">Uncharacterized protein</fullName>
    </submittedName>
</protein>
<keyword evidence="2" id="KW-1185">Reference proteome</keyword>
<proteinExistence type="predicted"/>
<feature type="non-terminal residue" evidence="1">
    <location>
        <position position="100"/>
    </location>
</feature>
<gene>
    <name evidence="1" type="ORF">CINCED_3A008828</name>
</gene>
<evidence type="ECO:0000313" key="2">
    <source>
        <dbReference type="Proteomes" id="UP000325440"/>
    </source>
</evidence>
<sequence length="100" mass="11776">DVECVYAHHAAVHLEETQFIINQMDIMPDEKTNDKNSNIELISRYFEVSVMALATLVNINYQPPGWMTLVVLYFEKFSDLYKNTEIFLAETEFIDRLLKR</sequence>
<reference evidence="1 2" key="1">
    <citation type="submission" date="2019-08" db="EMBL/GenBank/DDBJ databases">
        <authorList>
            <person name="Alioto T."/>
            <person name="Alioto T."/>
            <person name="Gomez Garrido J."/>
        </authorList>
    </citation>
    <scope>NUCLEOTIDE SEQUENCE [LARGE SCALE GENOMIC DNA]</scope>
</reference>
<dbReference type="EMBL" id="CABPRJ010002723">
    <property type="protein sequence ID" value="VVC46545.1"/>
    <property type="molecule type" value="Genomic_DNA"/>
</dbReference>
<evidence type="ECO:0000313" key="1">
    <source>
        <dbReference type="EMBL" id="VVC46545.1"/>
    </source>
</evidence>
<name>A0A5E4NTA2_9HEMI</name>
<feature type="non-terminal residue" evidence="1">
    <location>
        <position position="1"/>
    </location>
</feature>
<dbReference type="OrthoDB" id="10675483at2759"/>
<dbReference type="AlphaFoldDB" id="A0A5E4NTA2"/>
<organism evidence="1 2">
    <name type="scientific">Cinara cedri</name>
    <dbReference type="NCBI Taxonomy" id="506608"/>
    <lineage>
        <taxon>Eukaryota</taxon>
        <taxon>Metazoa</taxon>
        <taxon>Ecdysozoa</taxon>
        <taxon>Arthropoda</taxon>
        <taxon>Hexapoda</taxon>
        <taxon>Insecta</taxon>
        <taxon>Pterygota</taxon>
        <taxon>Neoptera</taxon>
        <taxon>Paraneoptera</taxon>
        <taxon>Hemiptera</taxon>
        <taxon>Sternorrhyncha</taxon>
        <taxon>Aphidomorpha</taxon>
        <taxon>Aphidoidea</taxon>
        <taxon>Aphididae</taxon>
        <taxon>Lachninae</taxon>
        <taxon>Cinara</taxon>
    </lineage>
</organism>